<sequence length="419" mass="47748">MSHFQIIFFSFLLISLVLLAAFFSCAETALMAVNRYRLRHKARMKKRYAIHLLQLLKRPDRLLGAILIGSTFANVLASSLATLIAFHFWGDNGALLAAFLLTFVILIFAEITPKTLAAIYPDRVSRWVLYPIHLVLKLLYPMVWFANTISNGFLRCMHIRVGTHSVEPLSREELRSVVYDTTGKISRQYQNMLLSILDLSKLTVDDVMIPRHEIMGIDIEQPWEKMVEQINRIHHEGAPVYRGNVDQLVGVLYVRSVLQPLLAQNTMDNEVLQQLIQPPYFVPEGTPLNIQLAYFQQSHHKMAFVVDEYGEIQGMLTLNDILEEIVGDFTSSVSAGKRIELQPDGSYLTEGTVTVREFNRATEWDLPLRGPRTLNGLIVEYLETLPRSGTAVLIADHPIEIVQVKENRVKLARIFPKRV</sequence>
<dbReference type="RefSeq" id="WP_197737820.1">
    <property type="nucleotide sequence ID" value="NZ_LR699114.1"/>
</dbReference>
<dbReference type="InterPro" id="IPR002550">
    <property type="entry name" value="CNNM"/>
</dbReference>
<gene>
    <name evidence="14" type="ORF">C8D86_10889</name>
</gene>
<evidence type="ECO:0000256" key="9">
    <source>
        <dbReference type="PROSITE-ProRule" id="PRU00703"/>
    </source>
</evidence>
<dbReference type="GO" id="GO:0050660">
    <property type="term" value="F:flavin adenine dinucleotide binding"/>
    <property type="evidence" value="ECO:0007669"/>
    <property type="project" value="InterPro"/>
</dbReference>
<dbReference type="CDD" id="cd04590">
    <property type="entry name" value="CBS_pair_CorC_HlyC_assoc"/>
    <property type="match status" value="1"/>
</dbReference>
<dbReference type="PROSITE" id="PS51371">
    <property type="entry name" value="CBS"/>
    <property type="match status" value="1"/>
</dbReference>
<comment type="similarity">
    <text evidence="2">Belongs to the UPF0053 family.</text>
</comment>
<keyword evidence="5" id="KW-0677">Repeat</keyword>
<dbReference type="AlphaFoldDB" id="A0A370GM84"/>
<dbReference type="Gene3D" id="3.30.465.10">
    <property type="match status" value="1"/>
</dbReference>
<dbReference type="SUPFAM" id="SSF54631">
    <property type="entry name" value="CBS-domain pair"/>
    <property type="match status" value="1"/>
</dbReference>
<dbReference type="Pfam" id="PF01595">
    <property type="entry name" value="CNNM"/>
    <property type="match status" value="1"/>
</dbReference>
<organism evidence="14 15">
    <name type="scientific">Aquicella lusitana</name>
    <dbReference type="NCBI Taxonomy" id="254246"/>
    <lineage>
        <taxon>Bacteria</taxon>
        <taxon>Pseudomonadati</taxon>
        <taxon>Pseudomonadota</taxon>
        <taxon>Gammaproteobacteria</taxon>
        <taxon>Legionellales</taxon>
        <taxon>Coxiellaceae</taxon>
        <taxon>Aquicella</taxon>
    </lineage>
</organism>
<evidence type="ECO:0000256" key="1">
    <source>
        <dbReference type="ARBA" id="ARBA00004651"/>
    </source>
</evidence>
<dbReference type="InterPro" id="IPR046342">
    <property type="entry name" value="CBS_dom_sf"/>
</dbReference>
<evidence type="ECO:0000259" key="12">
    <source>
        <dbReference type="PROSITE" id="PS51371"/>
    </source>
</evidence>
<name>A0A370GM84_9COXI</name>
<dbReference type="InterPro" id="IPR036318">
    <property type="entry name" value="FAD-bd_PCMH-like_sf"/>
</dbReference>
<evidence type="ECO:0000256" key="8">
    <source>
        <dbReference type="ARBA" id="ARBA00023136"/>
    </source>
</evidence>
<feature type="domain" description="CBS" evidence="12">
    <location>
        <begin position="275"/>
        <end position="332"/>
    </location>
</feature>
<keyword evidence="8 10" id="KW-0472">Membrane</keyword>
<keyword evidence="7 9" id="KW-0129">CBS domain</keyword>
<accession>A0A370GM84</accession>
<evidence type="ECO:0000256" key="11">
    <source>
        <dbReference type="SAM" id="Phobius"/>
    </source>
</evidence>
<feature type="transmembrane region" description="Helical" evidence="11">
    <location>
        <begin position="127"/>
        <end position="146"/>
    </location>
</feature>
<protein>
    <submittedName>
        <fullName evidence="14">Mg2+/Co2+ transporter CorB</fullName>
    </submittedName>
</protein>
<dbReference type="Proteomes" id="UP000254720">
    <property type="component" value="Unassembled WGS sequence"/>
</dbReference>
<evidence type="ECO:0000256" key="7">
    <source>
        <dbReference type="ARBA" id="ARBA00023122"/>
    </source>
</evidence>
<evidence type="ECO:0000256" key="2">
    <source>
        <dbReference type="ARBA" id="ARBA00006337"/>
    </source>
</evidence>
<dbReference type="PANTHER" id="PTHR22777">
    <property type="entry name" value="HEMOLYSIN-RELATED"/>
    <property type="match status" value="1"/>
</dbReference>
<dbReference type="PANTHER" id="PTHR22777:SF32">
    <property type="entry name" value="UPF0053 INNER MEMBRANE PROTEIN YFJD"/>
    <property type="match status" value="1"/>
</dbReference>
<evidence type="ECO:0000313" key="14">
    <source>
        <dbReference type="EMBL" id="RDI44835.1"/>
    </source>
</evidence>
<keyword evidence="15" id="KW-1185">Reference proteome</keyword>
<evidence type="ECO:0000256" key="10">
    <source>
        <dbReference type="PROSITE-ProRule" id="PRU01193"/>
    </source>
</evidence>
<keyword evidence="6 10" id="KW-1133">Transmembrane helix</keyword>
<dbReference type="Gene3D" id="3.10.580.10">
    <property type="entry name" value="CBS-domain"/>
    <property type="match status" value="1"/>
</dbReference>
<dbReference type="InterPro" id="IPR044751">
    <property type="entry name" value="Ion_transp-like_CBS"/>
</dbReference>
<proteinExistence type="inferred from homology"/>
<dbReference type="GO" id="GO:0005886">
    <property type="term" value="C:plasma membrane"/>
    <property type="evidence" value="ECO:0007669"/>
    <property type="project" value="UniProtKB-SubCell"/>
</dbReference>
<feature type="domain" description="CNNM transmembrane" evidence="13">
    <location>
        <begin position="2"/>
        <end position="192"/>
    </location>
</feature>
<keyword evidence="3" id="KW-1003">Cell membrane</keyword>
<evidence type="ECO:0000256" key="5">
    <source>
        <dbReference type="ARBA" id="ARBA00022737"/>
    </source>
</evidence>
<dbReference type="PROSITE" id="PS51846">
    <property type="entry name" value="CNNM"/>
    <property type="match status" value="1"/>
</dbReference>
<dbReference type="InterPro" id="IPR000644">
    <property type="entry name" value="CBS_dom"/>
</dbReference>
<comment type="subcellular location">
    <subcellularLocation>
        <location evidence="1">Cell membrane</location>
        <topology evidence="1">Multi-pass membrane protein</topology>
    </subcellularLocation>
</comment>
<evidence type="ECO:0000256" key="6">
    <source>
        <dbReference type="ARBA" id="ARBA00022989"/>
    </source>
</evidence>
<evidence type="ECO:0000259" key="13">
    <source>
        <dbReference type="PROSITE" id="PS51846"/>
    </source>
</evidence>
<keyword evidence="4 10" id="KW-0812">Transmembrane</keyword>
<dbReference type="Pfam" id="PF03471">
    <property type="entry name" value="CorC_HlyC"/>
    <property type="match status" value="1"/>
</dbReference>
<dbReference type="SMART" id="SM01091">
    <property type="entry name" value="CorC_HlyC"/>
    <property type="match status" value="1"/>
</dbReference>
<feature type="transmembrane region" description="Helical" evidence="11">
    <location>
        <begin position="95"/>
        <end position="120"/>
    </location>
</feature>
<evidence type="ECO:0000313" key="15">
    <source>
        <dbReference type="Proteomes" id="UP000254720"/>
    </source>
</evidence>
<dbReference type="SUPFAM" id="SSF56176">
    <property type="entry name" value="FAD-binding/transporter-associated domain-like"/>
    <property type="match status" value="1"/>
</dbReference>
<reference evidence="14 15" key="1">
    <citation type="submission" date="2018-07" db="EMBL/GenBank/DDBJ databases">
        <title>Genomic Encyclopedia of Type Strains, Phase IV (KMG-IV): sequencing the most valuable type-strain genomes for metagenomic binning, comparative biology and taxonomic classification.</title>
        <authorList>
            <person name="Goeker M."/>
        </authorList>
    </citation>
    <scope>NUCLEOTIDE SEQUENCE [LARGE SCALE GENOMIC DNA]</scope>
    <source>
        <strain evidence="14 15">DSM 16500</strain>
    </source>
</reference>
<evidence type="ECO:0000256" key="4">
    <source>
        <dbReference type="ARBA" id="ARBA00022692"/>
    </source>
</evidence>
<evidence type="ECO:0000256" key="3">
    <source>
        <dbReference type="ARBA" id="ARBA00022475"/>
    </source>
</evidence>
<feature type="transmembrane region" description="Helical" evidence="11">
    <location>
        <begin position="62"/>
        <end position="89"/>
    </location>
</feature>
<dbReference type="Pfam" id="PF00571">
    <property type="entry name" value="CBS"/>
    <property type="match status" value="1"/>
</dbReference>
<comment type="caution">
    <text evidence="14">The sequence shown here is derived from an EMBL/GenBank/DDBJ whole genome shotgun (WGS) entry which is preliminary data.</text>
</comment>
<dbReference type="EMBL" id="QQAX01000008">
    <property type="protein sequence ID" value="RDI44835.1"/>
    <property type="molecule type" value="Genomic_DNA"/>
</dbReference>
<dbReference type="InterPro" id="IPR005170">
    <property type="entry name" value="Transptr-assoc_dom"/>
</dbReference>
<dbReference type="InterPro" id="IPR016169">
    <property type="entry name" value="FAD-bd_PCMH_sub2"/>
</dbReference>
<feature type="transmembrane region" description="Helical" evidence="11">
    <location>
        <begin position="6"/>
        <end position="33"/>
    </location>
</feature>